<protein>
    <submittedName>
        <fullName evidence="1">Uncharacterized protein</fullName>
    </submittedName>
</protein>
<name>A0A8H7XLE7_PSICU</name>
<accession>A0A8H7XLE7</accession>
<dbReference type="Gene3D" id="3.80.10.10">
    <property type="entry name" value="Ribonuclease Inhibitor"/>
    <property type="match status" value="1"/>
</dbReference>
<dbReference type="OrthoDB" id="2747524at2759"/>
<dbReference type="EMBL" id="JAFIQS010000017">
    <property type="protein sequence ID" value="KAG5162732.1"/>
    <property type="molecule type" value="Genomic_DNA"/>
</dbReference>
<gene>
    <name evidence="1" type="ORF">JR316_012116</name>
</gene>
<reference evidence="1" key="1">
    <citation type="submission" date="2021-02" db="EMBL/GenBank/DDBJ databases">
        <title>Psilocybe cubensis genome.</title>
        <authorList>
            <person name="Mckernan K.J."/>
            <person name="Crawford S."/>
            <person name="Trippe A."/>
            <person name="Kane L.T."/>
            <person name="Mclaughlin S."/>
        </authorList>
    </citation>
    <scope>NUCLEOTIDE SEQUENCE [LARGE SCALE GENOMIC DNA]</scope>
    <source>
        <strain evidence="1">MGC-MH-2018</strain>
    </source>
</reference>
<dbReference type="AlphaFoldDB" id="A0A8H7XLE7"/>
<proteinExistence type="predicted"/>
<sequence length="563" mass="65599">MLILNSNSETATGAQLDLDVIGKIVHYITFFSDREKRTTLRSMSELSRDFRYATKPLLFSSVTWPLSKHQDAGSGYSFPPEILWPYFQTFILDWPDDWRDDSLDIIDKGLLYLTGSHFPKDLVKLEQALPKMENMQTFRITCPFYLPDSLYLAILRSTSIKDLQILDTPFKNGPPPNSVPSNFNVQRLSFTPVGETNRVGEGPVDRRYRNMIYYTRPYRKNYWDHIGDLFHSRSVLGWVRGTIFRLACIETLTYLHVSGRYCWVEDLIELWWPSLETLILTGLESVSYRTSLADIVGSMPKLEDLRVLFNELRPSGARRKLGFKIAPHARHRSRPTIFSTIRHFAASTTACNMDSALQFFYNLESLALIAIAKHPSLPIAYSLEYVDSLLDHMEVTGCSKHLKVLRIMLEDEPSPVLYRRIAVVCPMLESLEVEICGYHARAEEGHIGRWKEYEYAFERYEHIQRLRIAIPFQEAYVYHKDAVDPNDCMKEPRRQLGLHLASRLHTLSSVGFEYRMQVESHKFEDRWLDFSIQRIWDGSIELHELEQSWYPFPEVWTTVPLDD</sequence>
<evidence type="ECO:0000313" key="1">
    <source>
        <dbReference type="EMBL" id="KAG5162732.1"/>
    </source>
</evidence>
<comment type="caution">
    <text evidence="1">The sequence shown here is derived from an EMBL/GenBank/DDBJ whole genome shotgun (WGS) entry which is preliminary data.</text>
</comment>
<organism evidence="1">
    <name type="scientific">Psilocybe cubensis</name>
    <name type="common">Psychedelic mushroom</name>
    <name type="synonym">Stropharia cubensis</name>
    <dbReference type="NCBI Taxonomy" id="181762"/>
    <lineage>
        <taxon>Eukaryota</taxon>
        <taxon>Fungi</taxon>
        <taxon>Dikarya</taxon>
        <taxon>Basidiomycota</taxon>
        <taxon>Agaricomycotina</taxon>
        <taxon>Agaricomycetes</taxon>
        <taxon>Agaricomycetidae</taxon>
        <taxon>Agaricales</taxon>
        <taxon>Agaricineae</taxon>
        <taxon>Strophariaceae</taxon>
        <taxon>Psilocybe</taxon>
    </lineage>
</organism>
<dbReference type="InterPro" id="IPR032675">
    <property type="entry name" value="LRR_dom_sf"/>
</dbReference>